<name>C5BJN4_TERTT</name>
<dbReference type="Proteomes" id="UP000009080">
    <property type="component" value="Chromosome"/>
</dbReference>
<organism evidence="2 3">
    <name type="scientific">Teredinibacter turnerae (strain ATCC 39867 / T7901)</name>
    <dbReference type="NCBI Taxonomy" id="377629"/>
    <lineage>
        <taxon>Bacteria</taxon>
        <taxon>Pseudomonadati</taxon>
        <taxon>Pseudomonadota</taxon>
        <taxon>Gammaproteobacteria</taxon>
        <taxon>Cellvibrionales</taxon>
        <taxon>Cellvibrionaceae</taxon>
        <taxon>Teredinibacter</taxon>
    </lineage>
</organism>
<dbReference type="PANTHER" id="PTHR10605:SF56">
    <property type="entry name" value="BIFUNCTIONAL HEPARAN SULFATE N-DEACETYLASE_N-SULFOTRANSFERASE"/>
    <property type="match status" value="1"/>
</dbReference>
<gene>
    <name evidence="2" type="ordered locus">TERTU_4519</name>
</gene>
<dbReference type="SUPFAM" id="SSF52540">
    <property type="entry name" value="P-loop containing nucleoside triphosphate hydrolases"/>
    <property type="match status" value="1"/>
</dbReference>
<accession>C5BJN4</accession>
<dbReference type="OrthoDB" id="9075305at2"/>
<keyword evidence="3" id="KW-1185">Reference proteome</keyword>
<dbReference type="InterPro" id="IPR027417">
    <property type="entry name" value="P-loop_NTPase"/>
</dbReference>
<dbReference type="eggNOG" id="COG4424">
    <property type="taxonomic scope" value="Bacteria"/>
</dbReference>
<dbReference type="AlphaFoldDB" id="C5BJN4"/>
<sequence length="306" mass="34666">MSQSVTLPNFFIIGAARSGTSSLYEYLRQHPQVFLSNPKEPMYFAFPEQAVTFAGPGDEREINRKAVTSWADYCQLFDKAGDNTAVGEASANYLYSPCAAQNIAAKVPHAKLIAVLRNPVERAYSSYLYTLREGREPLGDFQAALAQEPERIANNWEHLWHYRSMGFYSAQLERYFAHFSRDNIKIILQEDLQHNVDSVVRDVFEFLGVDPAFKAETGVAYNQGGKPKNAWLNSVLTKPSPLKAALRPVTPRFLLDAYVKFKHKNLTKPALEETTRRTLEQGYMQEIDKLEALLARDLSHWRGVAA</sequence>
<dbReference type="Gene3D" id="3.40.50.300">
    <property type="entry name" value="P-loop containing nucleotide triphosphate hydrolases"/>
    <property type="match status" value="1"/>
</dbReference>
<dbReference type="HOGENOM" id="CLU_017703_1_1_6"/>
<keyword evidence="1" id="KW-0808">Transferase</keyword>
<dbReference type="STRING" id="377629.TERTU_4519"/>
<dbReference type="Pfam" id="PF13469">
    <property type="entry name" value="Sulfotransfer_3"/>
    <property type="match status" value="1"/>
</dbReference>
<dbReference type="GO" id="GO:0008146">
    <property type="term" value="F:sulfotransferase activity"/>
    <property type="evidence" value="ECO:0007669"/>
    <property type="project" value="InterPro"/>
</dbReference>
<dbReference type="EMBL" id="CP001614">
    <property type="protein sequence ID" value="ACR13388.1"/>
    <property type="molecule type" value="Genomic_DNA"/>
</dbReference>
<dbReference type="InterPro" id="IPR037359">
    <property type="entry name" value="NST/OST"/>
</dbReference>
<dbReference type="PANTHER" id="PTHR10605">
    <property type="entry name" value="HEPARAN SULFATE SULFOTRANSFERASE"/>
    <property type="match status" value="1"/>
</dbReference>
<protein>
    <submittedName>
        <fullName evidence="2">Sulfotransferase</fullName>
    </submittedName>
</protein>
<dbReference type="KEGG" id="ttu:TERTU_4519"/>
<reference evidence="2 3" key="1">
    <citation type="journal article" date="2009" name="PLoS ONE">
        <title>The complete genome of Teredinibacter turnerae T7901: an intracellular endosymbiont of marine wood-boring bivalves (shipworms).</title>
        <authorList>
            <person name="Yang J.C."/>
            <person name="Madupu R."/>
            <person name="Durkin A.S."/>
            <person name="Ekborg N.A."/>
            <person name="Pedamallu C.S."/>
            <person name="Hostetler J.B."/>
            <person name="Radune D."/>
            <person name="Toms B.S."/>
            <person name="Henrissat B."/>
            <person name="Coutinho P.M."/>
            <person name="Schwarz S."/>
            <person name="Field L."/>
            <person name="Trindade-Silva A.E."/>
            <person name="Soares C.A.G."/>
            <person name="Elshahawi S."/>
            <person name="Hanora A."/>
            <person name="Schmidt E.W."/>
            <person name="Haygood M.G."/>
            <person name="Posfai J."/>
            <person name="Benner J."/>
            <person name="Madinger C."/>
            <person name="Nove J."/>
            <person name="Anton B."/>
            <person name="Chaudhary K."/>
            <person name="Foster J."/>
            <person name="Holman A."/>
            <person name="Kumar S."/>
            <person name="Lessard P.A."/>
            <person name="Luyten Y.A."/>
            <person name="Slatko B."/>
            <person name="Wood N."/>
            <person name="Wu B."/>
            <person name="Teplitski M."/>
            <person name="Mougous J.D."/>
            <person name="Ward N."/>
            <person name="Eisen J.A."/>
            <person name="Badger J.H."/>
            <person name="Distel D.L."/>
        </authorList>
    </citation>
    <scope>NUCLEOTIDE SEQUENCE [LARGE SCALE GENOMIC DNA]</scope>
    <source>
        <strain evidence="3">ATCC 39867 / T7901</strain>
    </source>
</reference>
<dbReference type="GeneID" id="58407721"/>
<evidence type="ECO:0000313" key="3">
    <source>
        <dbReference type="Proteomes" id="UP000009080"/>
    </source>
</evidence>
<evidence type="ECO:0000256" key="1">
    <source>
        <dbReference type="ARBA" id="ARBA00022679"/>
    </source>
</evidence>
<proteinExistence type="predicted"/>
<dbReference type="RefSeq" id="WP_015819502.1">
    <property type="nucleotide sequence ID" value="NC_012997.1"/>
</dbReference>
<evidence type="ECO:0000313" key="2">
    <source>
        <dbReference type="EMBL" id="ACR13388.1"/>
    </source>
</evidence>